<evidence type="ECO:0000313" key="2">
    <source>
        <dbReference type="Proteomes" id="UP000635245"/>
    </source>
</evidence>
<comment type="caution">
    <text evidence="1">The sequence shown here is derived from an EMBL/GenBank/DDBJ whole genome shotgun (WGS) entry which is preliminary data.</text>
</comment>
<keyword evidence="2" id="KW-1185">Reference proteome</keyword>
<gene>
    <name evidence="1" type="ORF">JHE00_03635</name>
</gene>
<reference evidence="1" key="1">
    <citation type="submission" date="2020-12" db="EMBL/GenBank/DDBJ databases">
        <title>Prauserella sp. ASG 168, a novel actinomycete isolated from cave rock.</title>
        <authorList>
            <person name="Suriyachadkun C."/>
        </authorList>
    </citation>
    <scope>NUCLEOTIDE SEQUENCE</scope>
    <source>
        <strain evidence="1">ASG 168</strain>
    </source>
</reference>
<dbReference type="AlphaFoldDB" id="A0A934QNY4"/>
<protein>
    <submittedName>
        <fullName evidence="1">Uncharacterized protein</fullName>
    </submittedName>
</protein>
<evidence type="ECO:0000313" key="1">
    <source>
        <dbReference type="EMBL" id="MBK1783406.1"/>
    </source>
</evidence>
<dbReference type="Proteomes" id="UP000635245">
    <property type="component" value="Unassembled WGS sequence"/>
</dbReference>
<organism evidence="1 2">
    <name type="scientific">Prauserella cavernicola</name>
    <dbReference type="NCBI Taxonomy" id="2800127"/>
    <lineage>
        <taxon>Bacteria</taxon>
        <taxon>Bacillati</taxon>
        <taxon>Actinomycetota</taxon>
        <taxon>Actinomycetes</taxon>
        <taxon>Pseudonocardiales</taxon>
        <taxon>Pseudonocardiaceae</taxon>
        <taxon>Prauserella</taxon>
    </lineage>
</organism>
<name>A0A934QNY4_9PSEU</name>
<dbReference type="EMBL" id="JAENJH010000001">
    <property type="protein sequence ID" value="MBK1783406.1"/>
    <property type="molecule type" value="Genomic_DNA"/>
</dbReference>
<sequence length="176" mass="18938">MPELTVRSKARSAMQLNRDAVVEPALPDYRGVFGWPVRWQANGLHLVVGSGIGAVAMPKAQSDAVLAGLERQDCLGPALAVPTKREMMTILLVEAELPAWGEAPPPPSVKVLDAGSAVPLPDRRRPDILARWIVEPDPQRRWLPALSAVLATVRASSPHALFRPLSTTAPARLATL</sequence>
<accession>A0A934QNY4</accession>
<proteinExistence type="predicted"/>